<dbReference type="SUPFAM" id="SSF52540">
    <property type="entry name" value="P-loop containing nucleoside triphosphate hydrolases"/>
    <property type="match status" value="1"/>
</dbReference>
<evidence type="ECO:0000313" key="3">
    <source>
        <dbReference type="EMBL" id="CAB4609576.1"/>
    </source>
</evidence>
<dbReference type="EMBL" id="CAEZSN010000004">
    <property type="protein sequence ID" value="CAB4533745.1"/>
    <property type="molecule type" value="Genomic_DNA"/>
</dbReference>
<protein>
    <submittedName>
        <fullName evidence="2">Unannotated protein</fullName>
    </submittedName>
</protein>
<evidence type="ECO:0000256" key="1">
    <source>
        <dbReference type="SAM" id="MobiDB-lite"/>
    </source>
</evidence>
<gene>
    <name evidence="2" type="ORF">UFOPK1433_00085</name>
    <name evidence="3" type="ORF">UFOPK1843_00730</name>
</gene>
<sequence length="1213" mass="133349">MDEFVSKPRINWETWIREIRDIGKSNGLTNFAFNPYGQIDLDRAHPSGIAQFTSSGTALLSNLVREPLAFAKALTTARRIKAKSNSQRTNFGIETTYLVGGMASLEQAGFDLNLPLLLWPVSLVRKTDDFELTRTGSAFVNPALESALFDTYGIILDRAKLLSMLDTASDLLPIAVIEYISSLLSEKDPVEFRRGLVIGNFAIEPSLMEADINPEGNRLLRQLAEVSEVPEIGEEYLTEPRLVADADSTQKRIVARAMRGDSFAVETLPGTGYTQTVVNVLAALVHDGKKVLVVTPRRQTINELSERLAQLQLGGLLVRSSSVWLDVVGAISRYEKATPVDLVEAGVQLEAASSNLETYLETFKKRNERIGYSLLEILESLAKLAAMPNPPTTTARLSLAGLERYQDRTEAITLLEAAQQSGLFKHGPADSAWFGANFESDEQAQEFVSLAKHMHEVAYPALEKMLDDIVVAANFRSAKSLTEFGEYLTLCAGIAASLDLFVPEVFDRDVTELIEATGPRHLGGKISGSTRRRLKKLAKEYLRAGMSVNDLNQSLKDIKDQRDKWTEYSNIPSTPQIIAGFGDAQSAYRNFMSDAVRLVQYLDTDLREKLFNISVAEFVSRLASLANDLGPLENLSSRNATRAALSAAGLESVFRDFARLHVDQDHLAAQFDQVWWQSAFEELLKHEPAVAAYSTTQINALEQDFIEADRHHNSLGVGVLNAMQAHEWKEKLDANPVESDSIRELLRTKSASFKSMVSAAPSLSNLLLGSFAASPFEVANLVSDGFTFDAVLLLDAAGTNVGENISALQRAEQLIAFGDSAIAAPIGFEMEANEVTTSLNAESESVFDKVARIFGVESMRKSWRPTGQTLGTLINREFYQNRIIFEPTASDYSAKSNFDVLTVKAAEVSSSDFLNESPDAEVFDTVQEVIRHARKHPEGSLMVVAASDVHAERISIELASKVLENADLKQFFDSHGDEKFEVTTLRTLSHRVADRVIFSPGFGPLASGKASDNLGQLSESNSRRTFANLLVSARKSLLLVTSLSQDSLPEEPVGAAKLFAKMFSYFGVQKPSEETIDVDPMLNDLALRLRKLGAHVTLGFTPRISMAVSYGAASAVIIPDWDLVGDDLSEKIRLRPALLEAMGWIPIRVHALEVFADPQTLALRIGDNLGMRVSAKEQVLFDDPSFEETDAGWGESGQNNDQRLLGDKPPHWG</sequence>
<proteinExistence type="predicted"/>
<evidence type="ECO:0000313" key="2">
    <source>
        <dbReference type="EMBL" id="CAB4533745.1"/>
    </source>
</evidence>
<accession>A0A6J6B4E9</accession>
<name>A0A6J6B4E9_9ZZZZ</name>
<dbReference type="InterPro" id="IPR027417">
    <property type="entry name" value="P-loop_NTPase"/>
</dbReference>
<reference evidence="2" key="1">
    <citation type="submission" date="2020-05" db="EMBL/GenBank/DDBJ databases">
        <authorList>
            <person name="Chiriac C."/>
            <person name="Salcher M."/>
            <person name="Ghai R."/>
            <person name="Kavagutti S V."/>
        </authorList>
    </citation>
    <scope>NUCLEOTIDE SEQUENCE</scope>
</reference>
<dbReference type="EMBL" id="CAEZUR010000050">
    <property type="protein sequence ID" value="CAB4609576.1"/>
    <property type="molecule type" value="Genomic_DNA"/>
</dbReference>
<dbReference type="Gene3D" id="3.40.50.300">
    <property type="entry name" value="P-loop containing nucleotide triphosphate hydrolases"/>
    <property type="match status" value="1"/>
</dbReference>
<feature type="region of interest" description="Disordered" evidence="1">
    <location>
        <begin position="1187"/>
        <end position="1213"/>
    </location>
</feature>
<organism evidence="2">
    <name type="scientific">freshwater metagenome</name>
    <dbReference type="NCBI Taxonomy" id="449393"/>
    <lineage>
        <taxon>unclassified sequences</taxon>
        <taxon>metagenomes</taxon>
        <taxon>ecological metagenomes</taxon>
    </lineage>
</organism>
<dbReference type="AlphaFoldDB" id="A0A6J6B4E9"/>
<feature type="compositionally biased region" description="Basic and acidic residues" evidence="1">
    <location>
        <begin position="1204"/>
        <end position="1213"/>
    </location>
</feature>